<evidence type="ECO:0000313" key="8">
    <source>
        <dbReference type="Proteomes" id="UP000003490"/>
    </source>
</evidence>
<gene>
    <name evidence="7" type="ORF">CH238_09600</name>
    <name evidence="6" type="ORF">CLOLEP_00616</name>
</gene>
<dbReference type="EMBL" id="NOXF01000007">
    <property type="protein sequence ID" value="PEQ24135.1"/>
    <property type="molecule type" value="Genomic_DNA"/>
</dbReference>
<dbReference type="OrthoDB" id="9777057at2"/>
<dbReference type="Proteomes" id="UP000220611">
    <property type="component" value="Unassembled WGS sequence"/>
</dbReference>
<proteinExistence type="inferred from homology"/>
<dbReference type="InterPro" id="IPR013154">
    <property type="entry name" value="ADH-like_N"/>
</dbReference>
<dbReference type="PROSITE" id="PS00059">
    <property type="entry name" value="ADH_ZINC"/>
    <property type="match status" value="1"/>
</dbReference>
<dbReference type="eggNOG" id="COG1063">
    <property type="taxonomic scope" value="Bacteria"/>
</dbReference>
<dbReference type="EMBL" id="ABCB02000014">
    <property type="protein sequence ID" value="EDO62494.1"/>
    <property type="molecule type" value="Genomic_DNA"/>
</dbReference>
<dbReference type="HOGENOM" id="CLU_026673_11_0_9"/>
<comment type="cofactor">
    <cofactor evidence="4">
        <name>Zn(2+)</name>
        <dbReference type="ChEBI" id="CHEBI:29105"/>
    </cofactor>
</comment>
<dbReference type="Pfam" id="PF08240">
    <property type="entry name" value="ADH_N"/>
    <property type="match status" value="1"/>
</dbReference>
<dbReference type="InterPro" id="IPR020843">
    <property type="entry name" value="ER"/>
</dbReference>
<comment type="caution">
    <text evidence="6">The sequence shown here is derived from an EMBL/GenBank/DDBJ whole genome shotgun (WGS) entry which is preliminary data.</text>
</comment>
<comment type="similarity">
    <text evidence="4">Belongs to the zinc-containing alcohol dehydrogenase family.</text>
</comment>
<dbReference type="InterPro" id="IPR011032">
    <property type="entry name" value="GroES-like_sf"/>
</dbReference>
<reference evidence="7 9" key="3">
    <citation type="submission" date="2017-07" db="EMBL/GenBank/DDBJ databases">
        <title>Prevalence of linear plasmids in Cutibacterium (Propionibacterium) acnes isolates obtained from prostatic tissue.</title>
        <authorList>
            <person name="Davidsson S."/>
            <person name="Carlsson J."/>
            <person name="Molling P."/>
            <person name="Andren O."/>
            <person name="Andersson S.-O."/>
            <person name="Brzuszkiewicz E."/>
            <person name="Poehlein A."/>
            <person name="Al-Zeer M."/>
            <person name="Brinkmann V."/>
            <person name="Scavenius C."/>
            <person name="Nazipi S."/>
            <person name="Soderquist B."/>
            <person name="Bruggemann H."/>
        </authorList>
    </citation>
    <scope>NUCLEOTIDE SEQUENCE [LARGE SCALE GENOMIC DNA]</scope>
    <source>
        <strain evidence="7 9">DSM 753</strain>
    </source>
</reference>
<keyword evidence="9" id="KW-1185">Reference proteome</keyword>
<dbReference type="InterPro" id="IPR050129">
    <property type="entry name" value="Zn_alcohol_dh"/>
</dbReference>
<sequence length="351" mass="38257">MMAKMLKATLVAPERIELGEAEIPTPGKDEVLIRVLRVGVCGSDPTIYFGRHPYVTYPVVMGHEFSGTVAALGEGAEGPAVGTRVAVIPHLVCGKCDMCQKEIYNFCESLRCTGAEADGAHCEFISMPKQMVIPIPEAMTLEDAAMVEPACVAYHGAKRGEIQQDDIALVVGAGPIGNFCMQSCKALGAKRVFIADMDASRLALAESLGADGVIDVSKESLETGLERLCGGAKKVNVFYDCVGEKGMVFNNILGMARRGSRIVIIGVLQNGYDVPRLPDFVQHELRLSGTTMYTPADYREMLKLMGEGRIRTKGMISHTFPLTQVKEVFQMIAQRREPFFKIMLTVGEQRE</sequence>
<keyword evidence="3" id="KW-0560">Oxidoreductase</keyword>
<dbReference type="InterPro" id="IPR002328">
    <property type="entry name" value="ADH_Zn_CS"/>
</dbReference>
<reference evidence="6 8" key="1">
    <citation type="submission" date="2007-08" db="EMBL/GenBank/DDBJ databases">
        <title>Draft genome sequence of Clostridium leptum (DSM 753).</title>
        <authorList>
            <person name="Sudarsanam P."/>
            <person name="Ley R."/>
            <person name="Guruge J."/>
            <person name="Turnbaugh P.J."/>
            <person name="Mahowald M."/>
            <person name="Liep D."/>
            <person name="Gordon J."/>
        </authorList>
    </citation>
    <scope>NUCLEOTIDE SEQUENCE [LARGE SCALE GENOMIC DNA]</scope>
    <source>
        <strain evidence="6 8">DSM 753</strain>
    </source>
</reference>
<dbReference type="Gene3D" id="3.90.180.10">
    <property type="entry name" value="Medium-chain alcohol dehydrogenases, catalytic domain"/>
    <property type="match status" value="1"/>
</dbReference>
<feature type="domain" description="Enoyl reductase (ER)" evidence="5">
    <location>
        <begin position="11"/>
        <end position="344"/>
    </location>
</feature>
<accession>A7VPY9</accession>
<evidence type="ECO:0000256" key="3">
    <source>
        <dbReference type="ARBA" id="ARBA00023002"/>
    </source>
</evidence>
<reference evidence="6 8" key="2">
    <citation type="submission" date="2007-08" db="EMBL/GenBank/DDBJ databases">
        <authorList>
            <person name="Fulton L."/>
            <person name="Clifton S."/>
            <person name="Fulton B."/>
            <person name="Xu J."/>
            <person name="Minx P."/>
            <person name="Pepin K.H."/>
            <person name="Johnson M."/>
            <person name="Thiruvilangam P."/>
            <person name="Bhonagiri V."/>
            <person name="Nash W.E."/>
            <person name="Wang C."/>
            <person name="Mardis E.R."/>
            <person name="Wilson R.K."/>
        </authorList>
    </citation>
    <scope>NUCLEOTIDE SEQUENCE [LARGE SCALE GENOMIC DNA]</scope>
    <source>
        <strain evidence="6 8">DSM 753</strain>
    </source>
</reference>
<dbReference type="SUPFAM" id="SSF50129">
    <property type="entry name" value="GroES-like"/>
    <property type="match status" value="1"/>
</dbReference>
<keyword evidence="2 4" id="KW-0862">Zinc</keyword>
<keyword evidence="1 4" id="KW-0479">Metal-binding</keyword>
<evidence type="ECO:0000256" key="1">
    <source>
        <dbReference type="ARBA" id="ARBA00022723"/>
    </source>
</evidence>
<dbReference type="InterPro" id="IPR036291">
    <property type="entry name" value="NAD(P)-bd_dom_sf"/>
</dbReference>
<name>A7VPY9_9FIRM</name>
<evidence type="ECO:0000313" key="6">
    <source>
        <dbReference type="EMBL" id="EDO62494.1"/>
    </source>
</evidence>
<evidence type="ECO:0000256" key="2">
    <source>
        <dbReference type="ARBA" id="ARBA00022833"/>
    </source>
</evidence>
<dbReference type="PANTHER" id="PTHR43401">
    <property type="entry name" value="L-THREONINE 3-DEHYDROGENASE"/>
    <property type="match status" value="1"/>
</dbReference>
<organism evidence="6 8">
    <name type="scientific">[Clostridium] leptum DSM 753</name>
    <dbReference type="NCBI Taxonomy" id="428125"/>
    <lineage>
        <taxon>Bacteria</taxon>
        <taxon>Bacillati</taxon>
        <taxon>Bacillota</taxon>
        <taxon>Clostridia</taxon>
        <taxon>Eubacteriales</taxon>
        <taxon>Oscillospiraceae</taxon>
        <taxon>Oscillospiraceae incertae sedis</taxon>
    </lineage>
</organism>
<dbReference type="InterPro" id="IPR013149">
    <property type="entry name" value="ADH-like_C"/>
</dbReference>
<evidence type="ECO:0000259" key="5">
    <source>
        <dbReference type="SMART" id="SM00829"/>
    </source>
</evidence>
<dbReference type="AlphaFoldDB" id="A7VPY9"/>
<dbReference type="SUPFAM" id="SSF51735">
    <property type="entry name" value="NAD(P)-binding Rossmann-fold domains"/>
    <property type="match status" value="1"/>
</dbReference>
<protein>
    <submittedName>
        <fullName evidence="6">Putative chlorophyll synthesis pathway protein BchC</fullName>
    </submittedName>
</protein>
<dbReference type="Pfam" id="PF00107">
    <property type="entry name" value="ADH_zinc_N"/>
    <property type="match status" value="1"/>
</dbReference>
<evidence type="ECO:0000313" key="7">
    <source>
        <dbReference type="EMBL" id="PEQ24135.1"/>
    </source>
</evidence>
<dbReference type="PANTHER" id="PTHR43401:SF2">
    <property type="entry name" value="L-THREONINE 3-DEHYDROGENASE"/>
    <property type="match status" value="1"/>
</dbReference>
<dbReference type="GO" id="GO:0016491">
    <property type="term" value="F:oxidoreductase activity"/>
    <property type="evidence" value="ECO:0007669"/>
    <property type="project" value="UniProtKB-KW"/>
</dbReference>
<dbReference type="SMART" id="SM00829">
    <property type="entry name" value="PKS_ER"/>
    <property type="match status" value="1"/>
</dbReference>
<dbReference type="Gene3D" id="3.40.50.720">
    <property type="entry name" value="NAD(P)-binding Rossmann-like Domain"/>
    <property type="match status" value="1"/>
</dbReference>
<dbReference type="Proteomes" id="UP000003490">
    <property type="component" value="Unassembled WGS sequence"/>
</dbReference>
<evidence type="ECO:0000256" key="4">
    <source>
        <dbReference type="RuleBase" id="RU361277"/>
    </source>
</evidence>
<evidence type="ECO:0000313" key="9">
    <source>
        <dbReference type="Proteomes" id="UP000220611"/>
    </source>
</evidence>
<dbReference type="GO" id="GO:0008270">
    <property type="term" value="F:zinc ion binding"/>
    <property type="evidence" value="ECO:0007669"/>
    <property type="project" value="InterPro"/>
</dbReference>